<accession>A0ABU6WV43</accession>
<evidence type="ECO:0000313" key="3">
    <source>
        <dbReference type="EMBL" id="MED6188018.1"/>
    </source>
</evidence>
<comment type="caution">
    <text evidence="3">The sequence shown here is derived from an EMBL/GenBank/DDBJ whole genome shotgun (WGS) entry which is preliminary data.</text>
</comment>
<keyword evidence="4" id="KW-1185">Reference proteome</keyword>
<evidence type="ECO:0000313" key="4">
    <source>
        <dbReference type="Proteomes" id="UP001341840"/>
    </source>
</evidence>
<keyword evidence="1" id="KW-0862">Zinc</keyword>
<comment type="subcellular location">
    <subcellularLocation>
        <location evidence="1">Nucleus</location>
    </subcellularLocation>
</comment>
<dbReference type="PANTHER" id="PTHR31669">
    <property type="entry name" value="PROTEIN FAR1-RELATED SEQUENCE 10-RELATED"/>
    <property type="match status" value="1"/>
</dbReference>
<comment type="similarity">
    <text evidence="1">Belongs to the FHY3/FAR1 family.</text>
</comment>
<proteinExistence type="inferred from homology"/>
<organism evidence="3 4">
    <name type="scientific">Stylosanthes scabra</name>
    <dbReference type="NCBI Taxonomy" id="79078"/>
    <lineage>
        <taxon>Eukaryota</taxon>
        <taxon>Viridiplantae</taxon>
        <taxon>Streptophyta</taxon>
        <taxon>Embryophyta</taxon>
        <taxon>Tracheophyta</taxon>
        <taxon>Spermatophyta</taxon>
        <taxon>Magnoliopsida</taxon>
        <taxon>eudicotyledons</taxon>
        <taxon>Gunneridae</taxon>
        <taxon>Pentapetalae</taxon>
        <taxon>rosids</taxon>
        <taxon>fabids</taxon>
        <taxon>Fabales</taxon>
        <taxon>Fabaceae</taxon>
        <taxon>Papilionoideae</taxon>
        <taxon>50 kb inversion clade</taxon>
        <taxon>dalbergioids sensu lato</taxon>
        <taxon>Dalbergieae</taxon>
        <taxon>Pterocarpus clade</taxon>
        <taxon>Stylosanthes</taxon>
    </lineage>
</organism>
<protein>
    <recommendedName>
        <fullName evidence="1">Protein FAR1-RELATED SEQUENCE</fullName>
    </recommendedName>
</protein>
<comment type="function">
    <text evidence="1">Putative transcription activator involved in regulating light control of development.</text>
</comment>
<reference evidence="3 4" key="1">
    <citation type="journal article" date="2023" name="Plants (Basel)">
        <title>Bridging the Gap: Combining Genomics and Transcriptomics Approaches to Understand Stylosanthes scabra, an Orphan Legume from the Brazilian Caatinga.</title>
        <authorList>
            <person name="Ferreira-Neto J.R.C."/>
            <person name="da Silva M.D."/>
            <person name="Binneck E."/>
            <person name="de Melo N.F."/>
            <person name="da Silva R.H."/>
            <person name="de Melo A.L.T.M."/>
            <person name="Pandolfi V."/>
            <person name="Bustamante F.O."/>
            <person name="Brasileiro-Vidal A.C."/>
            <person name="Benko-Iseppon A.M."/>
        </authorList>
    </citation>
    <scope>NUCLEOTIDE SEQUENCE [LARGE SCALE GENOMIC DNA]</scope>
    <source>
        <tissue evidence="3">Leaves</tissue>
    </source>
</reference>
<dbReference type="InterPro" id="IPR031052">
    <property type="entry name" value="FHY3/FAR1"/>
</dbReference>
<sequence length="304" mass="34942">MKGKSRKAGIGWESRVFLTRYTRVNERFNRQSSKRKWLKRARGTRRRKETLKGQIQSLCVRTKEAYAYALPLLGRHVLAGAGQHAEVQAQFRENVNCVATFKQRVPGFVVYDILEEVSISKSSLFEVTYDAISLEVKCECLLFESRGIIYRHSLMVLSYERVDIISPRYILERWSKHIKRRPTSMKSSYDEPSLEPSTKSYNGMLSQSKVHCESASECPVLTAMAHRTYDKLEAEMKEYIAKNNQQAIITHEDGSLSEMNDLQSPAHVRSRGRPKKRLGSNMEKQIASNRKKRKAQSVVEGSTM</sequence>
<dbReference type="EMBL" id="JASCZI010182488">
    <property type="protein sequence ID" value="MED6188018.1"/>
    <property type="molecule type" value="Genomic_DNA"/>
</dbReference>
<keyword evidence="1" id="KW-0479">Metal-binding</keyword>
<keyword evidence="1" id="KW-0863">Zinc-finger</keyword>
<evidence type="ECO:0000256" key="1">
    <source>
        <dbReference type="RuleBase" id="RU367018"/>
    </source>
</evidence>
<dbReference type="Proteomes" id="UP001341840">
    <property type="component" value="Unassembled WGS sequence"/>
</dbReference>
<name>A0ABU6WV43_9FABA</name>
<dbReference type="PANTHER" id="PTHR31669:SF283">
    <property type="entry name" value="PROTEIN FAR1-RELATED SEQUENCE"/>
    <property type="match status" value="1"/>
</dbReference>
<gene>
    <name evidence="3" type="ORF">PIB30_082000</name>
</gene>
<evidence type="ECO:0000256" key="2">
    <source>
        <dbReference type="SAM" id="MobiDB-lite"/>
    </source>
</evidence>
<keyword evidence="1" id="KW-0539">Nucleus</keyword>
<feature type="compositionally biased region" description="Basic residues" evidence="2">
    <location>
        <begin position="268"/>
        <end position="278"/>
    </location>
</feature>
<feature type="region of interest" description="Disordered" evidence="2">
    <location>
        <begin position="255"/>
        <end position="304"/>
    </location>
</feature>